<evidence type="ECO:0000256" key="1">
    <source>
        <dbReference type="SAM" id="Coils"/>
    </source>
</evidence>
<name>A0A7I7P340_9MYCO</name>
<sequence>MGADPVVLEARADSVRICPRCGQTFDVPERGPGRRPVWCSPRCRRQASAERIAARNSGAAVRVIEVPRAHRPDPDARLPLPSMHTLQRLFLSSDYQCQTLLEDLAHRYTSGAMGEQLRAAVQRFAAAIALQQTLTEDPAYRRARDDVERLREHLRRNVENAEQRDRELARLRREAEKLWSLRARVAELESTLAAAAHPLLQAGQHDQVPLSRQQRRAAQRAAHKTY</sequence>
<accession>A0A7I7P340</accession>
<dbReference type="KEGG" id="mseo:MSEO_37650"/>
<reference evidence="3 4" key="1">
    <citation type="journal article" date="2019" name="Emerg. Microbes Infect.">
        <title>Comprehensive subspecies identification of 175 nontuberculous mycobacteria species based on 7547 genomic profiles.</title>
        <authorList>
            <person name="Matsumoto Y."/>
            <person name="Kinjo T."/>
            <person name="Motooka D."/>
            <person name="Nabeya D."/>
            <person name="Jung N."/>
            <person name="Uechi K."/>
            <person name="Horii T."/>
            <person name="Iida T."/>
            <person name="Fujita J."/>
            <person name="Nakamura S."/>
        </authorList>
    </citation>
    <scope>NUCLEOTIDE SEQUENCE [LARGE SCALE GENOMIC DNA]</scope>
    <source>
        <strain evidence="3 4">JCM 16018</strain>
    </source>
</reference>
<keyword evidence="1" id="KW-0175">Coiled coil</keyword>
<proteinExistence type="predicted"/>
<evidence type="ECO:0000313" key="4">
    <source>
        <dbReference type="Proteomes" id="UP000466632"/>
    </source>
</evidence>
<feature type="coiled-coil region" evidence="1">
    <location>
        <begin position="140"/>
        <end position="191"/>
    </location>
</feature>
<feature type="compositionally biased region" description="Basic residues" evidence="2">
    <location>
        <begin position="213"/>
        <end position="226"/>
    </location>
</feature>
<dbReference type="Proteomes" id="UP000466632">
    <property type="component" value="Chromosome"/>
</dbReference>
<keyword evidence="4" id="KW-1185">Reference proteome</keyword>
<protein>
    <submittedName>
        <fullName evidence="3">Uncharacterized protein</fullName>
    </submittedName>
</protein>
<organism evidence="3 4">
    <name type="scientific">Mycobacterium seoulense</name>
    <dbReference type="NCBI Taxonomy" id="386911"/>
    <lineage>
        <taxon>Bacteria</taxon>
        <taxon>Bacillati</taxon>
        <taxon>Actinomycetota</taxon>
        <taxon>Actinomycetes</taxon>
        <taxon>Mycobacteriales</taxon>
        <taxon>Mycobacteriaceae</taxon>
        <taxon>Mycobacterium</taxon>
    </lineage>
</organism>
<evidence type="ECO:0000256" key="2">
    <source>
        <dbReference type="SAM" id="MobiDB-lite"/>
    </source>
</evidence>
<gene>
    <name evidence="3" type="ORF">MSEO_37650</name>
</gene>
<dbReference type="EMBL" id="AP022582">
    <property type="protein sequence ID" value="BBY03266.1"/>
    <property type="molecule type" value="Genomic_DNA"/>
</dbReference>
<dbReference type="AlphaFoldDB" id="A0A7I7P340"/>
<dbReference type="RefSeq" id="WP_232075089.1">
    <property type="nucleotide sequence ID" value="NZ_AP022582.1"/>
</dbReference>
<feature type="region of interest" description="Disordered" evidence="2">
    <location>
        <begin position="203"/>
        <end position="226"/>
    </location>
</feature>
<evidence type="ECO:0000313" key="3">
    <source>
        <dbReference type="EMBL" id="BBY03266.1"/>
    </source>
</evidence>